<organism evidence="3 4">
    <name type="scientific">Polychaeton citri CBS 116435</name>
    <dbReference type="NCBI Taxonomy" id="1314669"/>
    <lineage>
        <taxon>Eukaryota</taxon>
        <taxon>Fungi</taxon>
        <taxon>Dikarya</taxon>
        <taxon>Ascomycota</taxon>
        <taxon>Pezizomycotina</taxon>
        <taxon>Dothideomycetes</taxon>
        <taxon>Dothideomycetidae</taxon>
        <taxon>Capnodiales</taxon>
        <taxon>Capnodiaceae</taxon>
        <taxon>Polychaeton</taxon>
    </lineage>
</organism>
<gene>
    <name evidence="3" type="ORF">K431DRAFT_281372</name>
</gene>
<name>A0A9P4QHC4_9PEZI</name>
<dbReference type="AlphaFoldDB" id="A0A9P4QHC4"/>
<evidence type="ECO:0000256" key="1">
    <source>
        <dbReference type="SAM" id="Coils"/>
    </source>
</evidence>
<dbReference type="EMBL" id="MU003769">
    <property type="protein sequence ID" value="KAF2724896.1"/>
    <property type="molecule type" value="Genomic_DNA"/>
</dbReference>
<keyword evidence="1" id="KW-0175">Coiled coil</keyword>
<feature type="coiled-coil region" evidence="1">
    <location>
        <begin position="127"/>
        <end position="193"/>
    </location>
</feature>
<feature type="region of interest" description="Disordered" evidence="2">
    <location>
        <begin position="28"/>
        <end position="49"/>
    </location>
</feature>
<sequence length="297" mass="33545">MHHRHVVRFAWTGSSARPRTPLRRIVTHSQLQASHKSRHNETEHTNERRRRIAAVQDEDQYLLKVVKNRLDNIVTLVKDAQVHGEATTPHSSRPTSILDGADRSHGIPEYTTGRNRGGQPTVFSNAAQKTIKAAEKLQLHMEDLQLEPYPNRSRSDLALWAAEMRQWSQERKREELEELRLQEEADRKRLNENTRNLVTFMRELMAAGKSAKAANAEPKEVPVVFQKLPTPKARGGRRRPNFIRHKLSAVYTSAKGSAPGTGKEKAVAPPKQPKGDAVGLLEMQSKLRSAIRGGAQR</sequence>
<accession>A0A9P4QHC4</accession>
<reference evidence="3" key="1">
    <citation type="journal article" date="2020" name="Stud. Mycol.">
        <title>101 Dothideomycetes genomes: a test case for predicting lifestyles and emergence of pathogens.</title>
        <authorList>
            <person name="Haridas S."/>
            <person name="Albert R."/>
            <person name="Binder M."/>
            <person name="Bloem J."/>
            <person name="Labutti K."/>
            <person name="Salamov A."/>
            <person name="Andreopoulos B."/>
            <person name="Baker S."/>
            <person name="Barry K."/>
            <person name="Bills G."/>
            <person name="Bluhm B."/>
            <person name="Cannon C."/>
            <person name="Castanera R."/>
            <person name="Culley D."/>
            <person name="Daum C."/>
            <person name="Ezra D."/>
            <person name="Gonzalez J."/>
            <person name="Henrissat B."/>
            <person name="Kuo A."/>
            <person name="Liang C."/>
            <person name="Lipzen A."/>
            <person name="Lutzoni F."/>
            <person name="Magnuson J."/>
            <person name="Mondo S."/>
            <person name="Nolan M."/>
            <person name="Ohm R."/>
            <person name="Pangilinan J."/>
            <person name="Park H.-J."/>
            <person name="Ramirez L."/>
            <person name="Alfaro M."/>
            <person name="Sun H."/>
            <person name="Tritt A."/>
            <person name="Yoshinaga Y."/>
            <person name="Zwiers L.-H."/>
            <person name="Turgeon B."/>
            <person name="Goodwin S."/>
            <person name="Spatafora J."/>
            <person name="Crous P."/>
            <person name="Grigoriev I."/>
        </authorList>
    </citation>
    <scope>NUCLEOTIDE SEQUENCE</scope>
    <source>
        <strain evidence="3">CBS 116435</strain>
    </source>
</reference>
<protein>
    <submittedName>
        <fullName evidence="3">Uncharacterized protein</fullName>
    </submittedName>
</protein>
<proteinExistence type="predicted"/>
<evidence type="ECO:0000256" key="2">
    <source>
        <dbReference type="SAM" id="MobiDB-lite"/>
    </source>
</evidence>
<keyword evidence="4" id="KW-1185">Reference proteome</keyword>
<comment type="caution">
    <text evidence="3">The sequence shown here is derived from an EMBL/GenBank/DDBJ whole genome shotgun (WGS) entry which is preliminary data.</text>
</comment>
<feature type="region of interest" description="Disordered" evidence="2">
    <location>
        <begin position="83"/>
        <end position="102"/>
    </location>
</feature>
<evidence type="ECO:0000313" key="4">
    <source>
        <dbReference type="Proteomes" id="UP000799441"/>
    </source>
</evidence>
<evidence type="ECO:0000313" key="3">
    <source>
        <dbReference type="EMBL" id="KAF2724896.1"/>
    </source>
</evidence>
<feature type="region of interest" description="Disordered" evidence="2">
    <location>
        <begin position="253"/>
        <end position="278"/>
    </location>
</feature>
<dbReference type="Proteomes" id="UP000799441">
    <property type="component" value="Unassembled WGS sequence"/>
</dbReference>